<gene>
    <name evidence="6" type="ORF">HK100_009516</name>
</gene>
<keyword evidence="2" id="KW-0863">Zinc-finger</keyword>
<name>A0AAD5XA62_9FUNG</name>
<evidence type="ECO:0000256" key="1">
    <source>
        <dbReference type="ARBA" id="ARBA00022723"/>
    </source>
</evidence>
<keyword evidence="3" id="KW-0862">Zinc</keyword>
<evidence type="ECO:0000259" key="5">
    <source>
        <dbReference type="PROSITE" id="PS50280"/>
    </source>
</evidence>
<protein>
    <recommendedName>
        <fullName evidence="5">SET domain-containing protein</fullName>
    </recommendedName>
</protein>
<accession>A0AAD5XA62</accession>
<dbReference type="EMBL" id="JADGJH010004902">
    <property type="protein sequence ID" value="KAJ3083171.1"/>
    <property type="molecule type" value="Genomic_DNA"/>
</dbReference>
<dbReference type="Gene3D" id="1.25.40.10">
    <property type="entry name" value="Tetratricopeptide repeat domain"/>
    <property type="match status" value="1"/>
</dbReference>
<dbReference type="Gene3D" id="6.10.140.2220">
    <property type="match status" value="1"/>
</dbReference>
<evidence type="ECO:0000313" key="6">
    <source>
        <dbReference type="EMBL" id="KAJ3083171.1"/>
    </source>
</evidence>
<dbReference type="PROSITE" id="PS50280">
    <property type="entry name" value="SET"/>
    <property type="match status" value="1"/>
</dbReference>
<dbReference type="AlphaFoldDB" id="A0AAD5XA62"/>
<feature type="region of interest" description="Disordered" evidence="4">
    <location>
        <begin position="1"/>
        <end position="53"/>
    </location>
</feature>
<dbReference type="PANTHER" id="PTHR12197">
    <property type="entry name" value="HISTONE-LYSINE N-METHYLTRANSFERASE SMYD"/>
    <property type="match status" value="1"/>
</dbReference>
<feature type="compositionally biased region" description="Basic and acidic residues" evidence="4">
    <location>
        <begin position="1"/>
        <end position="13"/>
    </location>
</feature>
<sequence>MAQGRSEKGEKAARYQALLEQGVNTGETKREEETEAGGGRGQQRSQGKVRLAASKAKGRHVKANCALPAGENIFRETAAAFVLLKHEMDERCLFCLSELSDSDNNNHKDNGQTTTTTTTTTTKKIKCPDCIKQTWYCSTDCASADAPRHQIECRVVRDLPGITAAAGADYALFRLLLAILVREYQNRDDSFVSGSAQPFPPPTHPDFVFELLSHRKTADPKWLASVQACAEDFANHLPAELALPISEIVALACRINSNSHGIIDPTGNTNQSVGCGMFPAVAMLNHSCDPNCSFVSSTHGRMIVRTLRPIDAGEELCVSYVDLCTPRDERRGKLLETKHFWCTCSRCSPANITISTVDAQLDAVLCAACKSPSAFHSPTLEYKCTICDAQISEQEHQAITNLAESAHNDAYDLFKARHPDSAILAYEQFVTKYKPVLHPRHHLFINAHATMASCAVRLSDFVSAVGYGKYVLDGMADYVPANWPELADFWFRQAEMLEIVGGAVRERVVETRVVVENILSSASSTTTTTTNANDFDPGNRDAVSKAVLDLALEAYEKCHRMRVVAYGNNDSKCLETQLQISRLKN</sequence>
<feature type="domain" description="SET" evidence="5">
    <location>
        <begin position="47"/>
        <end position="321"/>
    </location>
</feature>
<evidence type="ECO:0000256" key="4">
    <source>
        <dbReference type="SAM" id="MobiDB-lite"/>
    </source>
</evidence>
<proteinExistence type="predicted"/>
<comment type="caution">
    <text evidence="6">The sequence shown here is derived from an EMBL/GenBank/DDBJ whole genome shotgun (WGS) entry which is preliminary data.</text>
</comment>
<dbReference type="SUPFAM" id="SSF82199">
    <property type="entry name" value="SET domain"/>
    <property type="match status" value="1"/>
</dbReference>
<dbReference type="Gene3D" id="2.170.270.10">
    <property type="entry name" value="SET domain"/>
    <property type="match status" value="1"/>
</dbReference>
<keyword evidence="1" id="KW-0479">Metal-binding</keyword>
<reference evidence="6" key="1">
    <citation type="submission" date="2020-05" db="EMBL/GenBank/DDBJ databases">
        <title>Phylogenomic resolution of chytrid fungi.</title>
        <authorList>
            <person name="Stajich J.E."/>
            <person name="Amses K."/>
            <person name="Simmons R."/>
            <person name="Seto K."/>
            <person name="Myers J."/>
            <person name="Bonds A."/>
            <person name="Quandt C.A."/>
            <person name="Barry K."/>
            <person name="Liu P."/>
            <person name="Grigoriev I."/>
            <person name="Longcore J.E."/>
            <person name="James T.Y."/>
        </authorList>
    </citation>
    <scope>NUCLEOTIDE SEQUENCE</scope>
    <source>
        <strain evidence="6">JEL0513</strain>
    </source>
</reference>
<keyword evidence="7" id="KW-1185">Reference proteome</keyword>
<dbReference type="Proteomes" id="UP001211907">
    <property type="component" value="Unassembled WGS sequence"/>
</dbReference>
<dbReference type="Pfam" id="PF00856">
    <property type="entry name" value="SET"/>
    <property type="match status" value="1"/>
</dbReference>
<evidence type="ECO:0000256" key="3">
    <source>
        <dbReference type="ARBA" id="ARBA00022833"/>
    </source>
</evidence>
<dbReference type="InterPro" id="IPR046341">
    <property type="entry name" value="SET_dom_sf"/>
</dbReference>
<dbReference type="Pfam" id="PF01753">
    <property type="entry name" value="zf-MYND"/>
    <property type="match status" value="1"/>
</dbReference>
<dbReference type="SUPFAM" id="SSF144232">
    <property type="entry name" value="HIT/MYND zinc finger-like"/>
    <property type="match status" value="1"/>
</dbReference>
<dbReference type="CDD" id="cd20071">
    <property type="entry name" value="SET_SMYD"/>
    <property type="match status" value="1"/>
</dbReference>
<evidence type="ECO:0000256" key="2">
    <source>
        <dbReference type="ARBA" id="ARBA00022771"/>
    </source>
</evidence>
<dbReference type="GO" id="GO:0008270">
    <property type="term" value="F:zinc ion binding"/>
    <property type="evidence" value="ECO:0007669"/>
    <property type="project" value="UniProtKB-KW"/>
</dbReference>
<dbReference type="SMART" id="SM00317">
    <property type="entry name" value="SET"/>
    <property type="match status" value="1"/>
</dbReference>
<evidence type="ECO:0000313" key="7">
    <source>
        <dbReference type="Proteomes" id="UP001211907"/>
    </source>
</evidence>
<dbReference type="InterPro" id="IPR050869">
    <property type="entry name" value="H3K4_H4K5_MeTrfase"/>
</dbReference>
<organism evidence="6 7">
    <name type="scientific">Physocladia obscura</name>
    <dbReference type="NCBI Taxonomy" id="109957"/>
    <lineage>
        <taxon>Eukaryota</taxon>
        <taxon>Fungi</taxon>
        <taxon>Fungi incertae sedis</taxon>
        <taxon>Chytridiomycota</taxon>
        <taxon>Chytridiomycota incertae sedis</taxon>
        <taxon>Chytridiomycetes</taxon>
        <taxon>Chytridiales</taxon>
        <taxon>Chytriomycetaceae</taxon>
        <taxon>Physocladia</taxon>
    </lineage>
</organism>
<dbReference type="InterPro" id="IPR001214">
    <property type="entry name" value="SET_dom"/>
</dbReference>
<dbReference type="InterPro" id="IPR011990">
    <property type="entry name" value="TPR-like_helical_dom_sf"/>
</dbReference>
<dbReference type="InterPro" id="IPR002893">
    <property type="entry name" value="Znf_MYND"/>
</dbReference>
<dbReference type="PANTHER" id="PTHR12197:SF282">
    <property type="entry name" value="SET DOMAIN-CONTAINING PROTEIN"/>
    <property type="match status" value="1"/>
</dbReference>